<dbReference type="GeneID" id="92052577"/>
<name>A0ABR1UVY8_9PEZI</name>
<proteinExistence type="predicted"/>
<keyword evidence="3" id="KW-1185">Reference proteome</keyword>
<comment type="caution">
    <text evidence="2">The sequence shown here is derived from an EMBL/GenBank/DDBJ whole genome shotgun (WGS) entry which is preliminary data.</text>
</comment>
<dbReference type="Proteomes" id="UP001433268">
    <property type="component" value="Unassembled WGS sequence"/>
</dbReference>
<feature type="compositionally biased region" description="Polar residues" evidence="1">
    <location>
        <begin position="414"/>
        <end position="426"/>
    </location>
</feature>
<organism evidence="2 3">
    <name type="scientific">Apiospora hydei</name>
    <dbReference type="NCBI Taxonomy" id="1337664"/>
    <lineage>
        <taxon>Eukaryota</taxon>
        <taxon>Fungi</taxon>
        <taxon>Dikarya</taxon>
        <taxon>Ascomycota</taxon>
        <taxon>Pezizomycotina</taxon>
        <taxon>Sordariomycetes</taxon>
        <taxon>Xylariomycetidae</taxon>
        <taxon>Amphisphaeriales</taxon>
        <taxon>Apiosporaceae</taxon>
        <taxon>Apiospora</taxon>
    </lineage>
</organism>
<evidence type="ECO:0000313" key="3">
    <source>
        <dbReference type="Proteomes" id="UP001433268"/>
    </source>
</evidence>
<feature type="compositionally biased region" description="Gly residues" evidence="1">
    <location>
        <begin position="399"/>
        <end position="411"/>
    </location>
</feature>
<dbReference type="RefSeq" id="XP_066661705.1">
    <property type="nucleotide sequence ID" value="XM_066819517.1"/>
</dbReference>
<feature type="region of interest" description="Disordered" evidence="1">
    <location>
        <begin position="383"/>
        <end position="454"/>
    </location>
</feature>
<feature type="compositionally biased region" description="Polar residues" evidence="1">
    <location>
        <begin position="436"/>
        <end position="446"/>
    </location>
</feature>
<protein>
    <submittedName>
        <fullName evidence="2">Uncharacterized protein</fullName>
    </submittedName>
</protein>
<sequence length="454" mass="51517">MSAPEPVPWSEDVKKTIATCLGKLDDLRQMYPNRPGMIVQHLVWAQPTMYDANIVQAMLKGISDDKATEDMRTIDMCLVIFRYLHAYLNQAQLRYPHESEDPELQKLAKDKEDCILLHLVFKDLRPDDDVDVEPPQSVLRHFAAKQVAQSLGLQSTDKLEFKAVMESRFMHKYIFSRLPFLLRHPIGYERWRDSPDPIWHAWETDDEGKILLAGHSLVEWDGVADLKAIFHWKFGIVQTEEYQGLWVTNKMGFVHMHYKPTPGHRQTFDDIKLLEFDTLGMTTTGPVYGVKKIVIAAIVQFNRKNGRPDVLCIYFFDQRQCHITQDVDYLEDDEWRMGDEDEGEYMLYYHGAPPLRRLLEPTAEVVPRPGPTAAFHASHQNIGVPQVREDGNSNQTGGARVGRGGTGGRVGAPGQNSGEMESQIEVQGNVEDDSMTADSGTVTSGSDIGEFENL</sequence>
<accession>A0ABR1UVY8</accession>
<reference evidence="2 3" key="1">
    <citation type="submission" date="2023-01" db="EMBL/GenBank/DDBJ databases">
        <title>Analysis of 21 Apiospora genomes using comparative genomics revels a genus with tremendous synthesis potential of carbohydrate active enzymes and secondary metabolites.</title>
        <authorList>
            <person name="Sorensen T."/>
        </authorList>
    </citation>
    <scope>NUCLEOTIDE SEQUENCE [LARGE SCALE GENOMIC DNA]</scope>
    <source>
        <strain evidence="2 3">CBS 114990</strain>
    </source>
</reference>
<gene>
    <name evidence="2" type="ORF">PG997_015203</name>
</gene>
<evidence type="ECO:0000313" key="2">
    <source>
        <dbReference type="EMBL" id="KAK8063106.1"/>
    </source>
</evidence>
<evidence type="ECO:0000256" key="1">
    <source>
        <dbReference type="SAM" id="MobiDB-lite"/>
    </source>
</evidence>
<dbReference type="EMBL" id="JAQQWN010000010">
    <property type="protein sequence ID" value="KAK8063106.1"/>
    <property type="molecule type" value="Genomic_DNA"/>
</dbReference>